<dbReference type="GeneID" id="97179376"/>
<protein>
    <submittedName>
        <fullName evidence="2">RibD C-terminal domain</fullName>
    </submittedName>
</protein>
<dbReference type="PANTHER" id="PTHR38011">
    <property type="entry name" value="DIHYDROFOLATE REDUCTASE FAMILY PROTEIN (AFU_ORTHOLOGUE AFUA_8G06820)"/>
    <property type="match status" value="1"/>
</dbReference>
<dbReference type="EMBL" id="UAUU01000011">
    <property type="protein sequence ID" value="SPZ92377.1"/>
    <property type="molecule type" value="Genomic_DNA"/>
</dbReference>
<gene>
    <name evidence="2" type="primary">yyaP_2</name>
    <name evidence="2" type="ORF">NCTC11343_04424</name>
</gene>
<dbReference type="InterPro" id="IPR024072">
    <property type="entry name" value="DHFR-like_dom_sf"/>
</dbReference>
<organism evidence="2 3">
    <name type="scientific">Sphingobacterium multivorum</name>
    <dbReference type="NCBI Taxonomy" id="28454"/>
    <lineage>
        <taxon>Bacteria</taxon>
        <taxon>Pseudomonadati</taxon>
        <taxon>Bacteroidota</taxon>
        <taxon>Sphingobacteriia</taxon>
        <taxon>Sphingobacteriales</taxon>
        <taxon>Sphingobacteriaceae</taxon>
        <taxon>Sphingobacterium</taxon>
    </lineage>
</organism>
<feature type="domain" description="Bacterial bifunctional deaminase-reductase C-terminal" evidence="1">
    <location>
        <begin position="2"/>
        <end position="189"/>
    </location>
</feature>
<dbReference type="InterPro" id="IPR002734">
    <property type="entry name" value="RibDG_C"/>
</dbReference>
<proteinExistence type="predicted"/>
<dbReference type="AlphaFoldDB" id="A0A2X2JDC7"/>
<dbReference type="GO" id="GO:0009231">
    <property type="term" value="P:riboflavin biosynthetic process"/>
    <property type="evidence" value="ECO:0007669"/>
    <property type="project" value="InterPro"/>
</dbReference>
<dbReference type="PANTHER" id="PTHR38011:SF11">
    <property type="entry name" value="2,5-DIAMINO-6-RIBOSYLAMINO-4(3H)-PYRIMIDINONE 5'-PHOSPHATE REDUCTASE"/>
    <property type="match status" value="1"/>
</dbReference>
<accession>A0A2X2JDC7</accession>
<dbReference type="RefSeq" id="WP_046675080.1">
    <property type="nucleotide sequence ID" value="NZ_CP069793.1"/>
</dbReference>
<dbReference type="Pfam" id="PF01872">
    <property type="entry name" value="RibD_C"/>
    <property type="match status" value="1"/>
</dbReference>
<name>A0A2X2JDC7_SPHMU</name>
<dbReference type="Proteomes" id="UP000251241">
    <property type="component" value="Unassembled WGS sequence"/>
</dbReference>
<evidence type="ECO:0000313" key="3">
    <source>
        <dbReference type="Proteomes" id="UP000251241"/>
    </source>
</evidence>
<dbReference type="Gene3D" id="3.40.430.10">
    <property type="entry name" value="Dihydrofolate Reductase, subunit A"/>
    <property type="match status" value="1"/>
</dbReference>
<evidence type="ECO:0000313" key="2">
    <source>
        <dbReference type="EMBL" id="SPZ92377.1"/>
    </source>
</evidence>
<evidence type="ECO:0000259" key="1">
    <source>
        <dbReference type="Pfam" id="PF01872"/>
    </source>
</evidence>
<reference evidence="2 3" key="1">
    <citation type="submission" date="2018-06" db="EMBL/GenBank/DDBJ databases">
        <authorList>
            <consortium name="Pathogen Informatics"/>
            <person name="Doyle S."/>
        </authorList>
    </citation>
    <scope>NUCLEOTIDE SEQUENCE [LARGE SCALE GENOMIC DNA]</scope>
    <source>
        <strain evidence="2 3">NCTC11343</strain>
    </source>
</reference>
<dbReference type="GO" id="GO:0008703">
    <property type="term" value="F:5-amino-6-(5-phosphoribosylamino)uracil reductase activity"/>
    <property type="evidence" value="ECO:0007669"/>
    <property type="project" value="InterPro"/>
</dbReference>
<dbReference type="SUPFAM" id="SSF53597">
    <property type="entry name" value="Dihydrofolate reductase-like"/>
    <property type="match status" value="1"/>
</dbReference>
<sequence length="196" mass="21362">MRKLIMKMSISIDGFVAGIHGELDWMFKSGDDHSSAWVLNICESAGIHLMGRKTFEVMASYWPASTNPFAAAMNEIPKAVFTKEGYHPKTKDFADNTKLPANSSWMNARVFDAGLIEGIKALKAESGKPILAHGGAEFMRSLIETGLIDEYHLITHPIALGTGLPIFDGLSKPCELKLMHAQVFPGGVVAHTYCPA</sequence>
<dbReference type="InterPro" id="IPR050765">
    <property type="entry name" value="Riboflavin_Biosynth_HTPR"/>
</dbReference>